<dbReference type="EMBL" id="UZAK01037933">
    <property type="protein sequence ID" value="VDP59988.1"/>
    <property type="molecule type" value="Genomic_DNA"/>
</dbReference>
<reference evidence="1 2" key="2">
    <citation type="submission" date="2018-11" db="EMBL/GenBank/DDBJ databases">
        <authorList>
            <consortium name="Pathogen Informatics"/>
        </authorList>
    </citation>
    <scope>NUCLEOTIDE SEQUENCE [LARGE SCALE GENOMIC DNA]</scope>
    <source>
        <strain evidence="1">Dakar</strain>
        <strain evidence="2">Dakar, Senegal</strain>
    </source>
</reference>
<evidence type="ECO:0000313" key="2">
    <source>
        <dbReference type="Proteomes" id="UP000279833"/>
    </source>
</evidence>
<name>A0A183KL31_9TREM</name>
<proteinExistence type="predicted"/>
<gene>
    <name evidence="1" type="ORF">SCUD_LOCUS15744</name>
</gene>
<accession>A0A183KL31</accession>
<keyword evidence="2" id="KW-1185">Reference proteome</keyword>
<organism evidence="3">
    <name type="scientific">Schistosoma curassoni</name>
    <dbReference type="NCBI Taxonomy" id="6186"/>
    <lineage>
        <taxon>Eukaryota</taxon>
        <taxon>Metazoa</taxon>
        <taxon>Spiralia</taxon>
        <taxon>Lophotrochozoa</taxon>
        <taxon>Platyhelminthes</taxon>
        <taxon>Trematoda</taxon>
        <taxon>Digenea</taxon>
        <taxon>Strigeidida</taxon>
        <taxon>Schistosomatoidea</taxon>
        <taxon>Schistosomatidae</taxon>
        <taxon>Schistosoma</taxon>
    </lineage>
</organism>
<protein>
    <submittedName>
        <fullName evidence="3">Secreted protein</fullName>
    </submittedName>
</protein>
<dbReference type="AlphaFoldDB" id="A0A183KL31"/>
<evidence type="ECO:0000313" key="1">
    <source>
        <dbReference type="EMBL" id="VDP59988.1"/>
    </source>
</evidence>
<evidence type="ECO:0000313" key="3">
    <source>
        <dbReference type="WBParaSite" id="SCUD_0001574701-mRNA-1"/>
    </source>
</evidence>
<reference evidence="3" key="1">
    <citation type="submission" date="2016-06" db="UniProtKB">
        <authorList>
            <consortium name="WormBaseParasite"/>
        </authorList>
    </citation>
    <scope>IDENTIFICATION</scope>
</reference>
<sequence length="108" mass="11906">MVGSFVFGGSSTNFLSTSELVHPSRVQLYLILPLLGLKANVECSRPPVNSESSVSIKFEENKESMLSGNALRDAPPNRSEPFVSSFSIKKSWPSREGTILYDFVFVMS</sequence>
<dbReference type="WBParaSite" id="SCUD_0001574701-mRNA-1">
    <property type="protein sequence ID" value="SCUD_0001574701-mRNA-1"/>
    <property type="gene ID" value="SCUD_0001574701"/>
</dbReference>
<dbReference type="Proteomes" id="UP000279833">
    <property type="component" value="Unassembled WGS sequence"/>
</dbReference>